<proteinExistence type="predicted"/>
<dbReference type="GO" id="GO:0052689">
    <property type="term" value="F:carboxylic ester hydrolase activity"/>
    <property type="evidence" value="ECO:0007669"/>
    <property type="project" value="UniProtKB-ARBA"/>
</dbReference>
<sequence length="265" mass="29799">MEMKHAFVQNQDILGDLLIPDEKINVKIGLVWLPGLPNQPLMEDMTHQLVQQGFTVLNARYPGSWQSYGKFGPSTSVEGAKLGMELLRSGKTTDLKGMQQVLWDIDKVVLIGNSYGGAVALTALATSDLSDGAVVFCPMLDPAAQNENPNEPEEDLSTMYPFLKRCHENTFRDIDPQEWEDFIIGNHSCNPVTYIDNLARKPILLLHGKEDRSIRAWHTESFFEELREAGAKNAELHLVDGIGHGRGLRTTTQDLWVKWLKEHFS</sequence>
<name>A0A4Z0H3E4_9BACI</name>
<reference evidence="3 4" key="1">
    <citation type="journal article" date="2003" name="Int. J. Syst. Evol. Microbiol.">
        <title>Halobacillus salinus sp. nov., isolated from a salt lake on the coast of the East Sea in Korea.</title>
        <authorList>
            <person name="Yoon J.H."/>
            <person name="Kang K.H."/>
            <person name="Park Y.H."/>
        </authorList>
    </citation>
    <scope>NUCLEOTIDE SEQUENCE [LARGE SCALE GENOMIC DNA]</scope>
    <source>
        <strain evidence="3 4">HSL-3</strain>
    </source>
</reference>
<organism evidence="3 4">
    <name type="scientific">Halobacillus salinus</name>
    <dbReference type="NCBI Taxonomy" id="192814"/>
    <lineage>
        <taxon>Bacteria</taxon>
        <taxon>Bacillati</taxon>
        <taxon>Bacillota</taxon>
        <taxon>Bacilli</taxon>
        <taxon>Bacillales</taxon>
        <taxon>Bacillaceae</taxon>
        <taxon>Halobacillus</taxon>
    </lineage>
</organism>
<dbReference type="InterPro" id="IPR050261">
    <property type="entry name" value="FrsA_esterase"/>
</dbReference>
<keyword evidence="1 3" id="KW-0378">Hydrolase</keyword>
<dbReference type="GO" id="GO:0008236">
    <property type="term" value="F:serine-type peptidase activity"/>
    <property type="evidence" value="ECO:0007669"/>
    <property type="project" value="InterPro"/>
</dbReference>
<dbReference type="AlphaFoldDB" id="A0A4Z0H3E4"/>
<dbReference type="SUPFAM" id="SSF53474">
    <property type="entry name" value="alpha/beta-Hydrolases"/>
    <property type="match status" value="1"/>
</dbReference>
<evidence type="ECO:0000313" key="4">
    <source>
        <dbReference type="Proteomes" id="UP000297982"/>
    </source>
</evidence>
<dbReference type="PANTHER" id="PTHR22946">
    <property type="entry name" value="DIENELACTONE HYDROLASE DOMAIN-CONTAINING PROTEIN-RELATED"/>
    <property type="match status" value="1"/>
</dbReference>
<dbReference type="Gene3D" id="3.40.50.1820">
    <property type="entry name" value="alpha/beta hydrolase"/>
    <property type="match status" value="1"/>
</dbReference>
<dbReference type="Proteomes" id="UP000297982">
    <property type="component" value="Unassembled WGS sequence"/>
</dbReference>
<keyword evidence="4" id="KW-1185">Reference proteome</keyword>
<dbReference type="STRING" id="192814.GCA_900166575_01944"/>
<accession>A0A4Z0H3E4</accession>
<gene>
    <name evidence="3" type="ORF">E4663_07945</name>
</gene>
<evidence type="ECO:0000259" key="2">
    <source>
        <dbReference type="Pfam" id="PF00326"/>
    </source>
</evidence>
<evidence type="ECO:0000256" key="1">
    <source>
        <dbReference type="ARBA" id="ARBA00022801"/>
    </source>
</evidence>
<comment type="caution">
    <text evidence="3">The sequence shown here is derived from an EMBL/GenBank/DDBJ whole genome shotgun (WGS) entry which is preliminary data.</text>
</comment>
<dbReference type="InterPro" id="IPR001375">
    <property type="entry name" value="Peptidase_S9_cat"/>
</dbReference>
<dbReference type="InterPro" id="IPR029058">
    <property type="entry name" value="AB_hydrolase_fold"/>
</dbReference>
<evidence type="ECO:0000313" key="3">
    <source>
        <dbReference type="EMBL" id="TGB04913.1"/>
    </source>
</evidence>
<dbReference type="Pfam" id="PF00326">
    <property type="entry name" value="Peptidase_S9"/>
    <property type="match status" value="1"/>
</dbReference>
<protein>
    <submittedName>
        <fullName evidence="3">Alpha/beta fold hydrolase</fullName>
    </submittedName>
</protein>
<dbReference type="PANTHER" id="PTHR22946:SF9">
    <property type="entry name" value="POLYKETIDE TRANSFERASE AF380"/>
    <property type="match status" value="1"/>
</dbReference>
<feature type="domain" description="Peptidase S9 prolyl oligopeptidase catalytic" evidence="2">
    <location>
        <begin position="100"/>
        <end position="263"/>
    </location>
</feature>
<dbReference type="GO" id="GO:0006508">
    <property type="term" value="P:proteolysis"/>
    <property type="evidence" value="ECO:0007669"/>
    <property type="project" value="InterPro"/>
</dbReference>
<dbReference type="EMBL" id="SRJC01000001">
    <property type="protein sequence ID" value="TGB04913.1"/>
    <property type="molecule type" value="Genomic_DNA"/>
</dbReference>